<accession>A0AAW0EF12</accession>
<protein>
    <submittedName>
        <fullName evidence="1">F-box domain-containing protein</fullName>
    </submittedName>
</protein>
<name>A0AAW0EF12_9AGAR</name>
<organism evidence="1 2">
    <name type="scientific">Favolaschia claudopus</name>
    <dbReference type="NCBI Taxonomy" id="2862362"/>
    <lineage>
        <taxon>Eukaryota</taxon>
        <taxon>Fungi</taxon>
        <taxon>Dikarya</taxon>
        <taxon>Basidiomycota</taxon>
        <taxon>Agaricomycotina</taxon>
        <taxon>Agaricomycetes</taxon>
        <taxon>Agaricomycetidae</taxon>
        <taxon>Agaricales</taxon>
        <taxon>Marasmiineae</taxon>
        <taxon>Mycenaceae</taxon>
        <taxon>Favolaschia</taxon>
    </lineage>
</organism>
<keyword evidence="2" id="KW-1185">Reference proteome</keyword>
<dbReference type="Proteomes" id="UP001362999">
    <property type="component" value="Unassembled WGS sequence"/>
</dbReference>
<comment type="caution">
    <text evidence="1">The sequence shown here is derived from an EMBL/GenBank/DDBJ whole genome shotgun (WGS) entry which is preliminary data.</text>
</comment>
<dbReference type="AlphaFoldDB" id="A0AAW0EF12"/>
<evidence type="ECO:0000313" key="1">
    <source>
        <dbReference type="EMBL" id="KAK7063564.1"/>
    </source>
</evidence>
<sequence length="613" mass="68752">MQSDHSLPDELIFEILTPALKVSEETFSTPLLYNVVVVRSKAQAKALSIALSGNKQLGLFIKKLRVEGGFGTPMHAVLKCSPNISDLFLSFDIFSSDNTSGLCKGLPLINPTRLIIWTSSHKTLENKMLLQLLQSLSDAIAKWIIWCEPTSLLRIFDCPFASNGRLAQKLVPPIVKAKRLDTLTIQSAHCISWAYSQFKDCPLKAIHIRRPVSMFLTHRCMPVLIQSLAHRDFWDVPAEPPELPLITPSLDLSFVPLDTAPSAVKNHIWTRVIEFAMLLAADHSRTPYGDKVAPRLGLLLVSKLFYDDLSFIKHIAFRVPAQINKFAHILSQSPVIAQYVRSINLGTAIYFYGSDIVQDDSSSLTSILSQVSALVWFGDVASGYTPSIFWDAFAAMAKCSGRTLRECSVSIRTAEGIHSATIFDDMTALRVLHWYSRLIYTDIGSADVEGLTSIRRVKFSDDHSSTKDFLVMHGSKLTELELPIPHLDRLRPTKIFDLCSNLNSITFFADDSADNPPSVQDLYSAQIAHPLVKITFNMFWYKEKKQVISAGTLSFRNLNPNVPQPARPTCSWPTNEREIAKSLLVRWSEFLRPRGIALTNKTGLKWRPRLKVK</sequence>
<evidence type="ECO:0000313" key="2">
    <source>
        <dbReference type="Proteomes" id="UP001362999"/>
    </source>
</evidence>
<proteinExistence type="predicted"/>
<dbReference type="EMBL" id="JAWWNJ010000001">
    <property type="protein sequence ID" value="KAK7063564.1"/>
    <property type="molecule type" value="Genomic_DNA"/>
</dbReference>
<reference evidence="1 2" key="1">
    <citation type="journal article" date="2024" name="J Genomics">
        <title>Draft genome sequencing and assembly of Favolaschia claudopus CIRM-BRFM 2984 isolated from oak limbs.</title>
        <authorList>
            <person name="Navarro D."/>
            <person name="Drula E."/>
            <person name="Chaduli D."/>
            <person name="Cazenave R."/>
            <person name="Ahrendt S."/>
            <person name="Wang J."/>
            <person name="Lipzen A."/>
            <person name="Daum C."/>
            <person name="Barry K."/>
            <person name="Grigoriev I.V."/>
            <person name="Favel A."/>
            <person name="Rosso M.N."/>
            <person name="Martin F."/>
        </authorList>
    </citation>
    <scope>NUCLEOTIDE SEQUENCE [LARGE SCALE GENOMIC DNA]</scope>
    <source>
        <strain evidence="1 2">CIRM-BRFM 2984</strain>
    </source>
</reference>
<gene>
    <name evidence="1" type="ORF">R3P38DRAFT_2819115</name>
</gene>